<dbReference type="Pfam" id="PF05795">
    <property type="entry name" value="Plasmodium_Vir"/>
    <property type="match status" value="1"/>
</dbReference>
<sequence length="332" mass="39174">MTPNDVTPEERYGFFKMFNYYETKEGSVVHSSETGSYCDSFLSDHIFTHIISPKEFCKKFKRLYDILIISSKVGKPSDDFDDNDCSFLNYWLNDKLRGANYDSTICVQQFYQKLKSAKDTFLKSTLLETKLYNIEKHDLENMRRLYDLYNIKSNVSGAFAKEIGNEESASCLTYTKECFGKYRDAVINCRDGCSYFYSVLTEFKNKYKEEFSYYTNTSKYCKSKELFDLPDYETVIKEYKSGPFKRIITLPVLFPLLGMFFIFIFSDTVKYNTYFNLTPFRQKAFEKIKSTKNMLLGARERRNLLLLYTSDNDRSIEDQEEYSISYYSVGNY</sequence>
<evidence type="ECO:0000313" key="3">
    <source>
        <dbReference type="Proteomes" id="UP000078546"/>
    </source>
</evidence>
<name>A0A1A8XFB4_PLAOA</name>
<dbReference type="EMBL" id="FLQV01003536">
    <property type="protein sequence ID" value="SBT02576.1"/>
    <property type="molecule type" value="Genomic_DNA"/>
</dbReference>
<accession>A0A1A8XFB4</accession>
<reference evidence="3" key="1">
    <citation type="submission" date="2016-05" db="EMBL/GenBank/DDBJ databases">
        <authorList>
            <person name="Naeem Raeece"/>
        </authorList>
    </citation>
    <scope>NUCLEOTIDE SEQUENCE [LARGE SCALE GENOMIC DNA]</scope>
</reference>
<dbReference type="Proteomes" id="UP000078546">
    <property type="component" value="Unassembled WGS sequence"/>
</dbReference>
<dbReference type="InterPro" id="IPR008780">
    <property type="entry name" value="Plasmodium_Vir"/>
</dbReference>
<keyword evidence="1" id="KW-0812">Transmembrane</keyword>
<protein>
    <submittedName>
        <fullName evidence="2">PIR Superfamily Protein</fullName>
    </submittedName>
</protein>
<evidence type="ECO:0000313" key="2">
    <source>
        <dbReference type="EMBL" id="SBT02576.1"/>
    </source>
</evidence>
<evidence type="ECO:0000256" key="1">
    <source>
        <dbReference type="SAM" id="Phobius"/>
    </source>
</evidence>
<keyword evidence="1" id="KW-0472">Membrane</keyword>
<keyword evidence="1" id="KW-1133">Transmembrane helix</keyword>
<organism evidence="2 3">
    <name type="scientific">Plasmodium ovale curtisi</name>
    <dbReference type="NCBI Taxonomy" id="864141"/>
    <lineage>
        <taxon>Eukaryota</taxon>
        <taxon>Sar</taxon>
        <taxon>Alveolata</taxon>
        <taxon>Apicomplexa</taxon>
        <taxon>Aconoidasida</taxon>
        <taxon>Haemosporida</taxon>
        <taxon>Plasmodiidae</taxon>
        <taxon>Plasmodium</taxon>
        <taxon>Plasmodium (Plasmodium)</taxon>
    </lineage>
</organism>
<dbReference type="AlphaFoldDB" id="A0A1A8XFB4"/>
<gene>
    <name evidence="2" type="ORF">POVCU1_078470</name>
</gene>
<proteinExistence type="predicted"/>
<feature type="transmembrane region" description="Helical" evidence="1">
    <location>
        <begin position="247"/>
        <end position="266"/>
    </location>
</feature>